<proteinExistence type="predicted"/>
<dbReference type="SMART" id="SM00448">
    <property type="entry name" value="REC"/>
    <property type="match status" value="1"/>
</dbReference>
<feature type="modified residue" description="4-aspartylphosphate" evidence="2">
    <location>
        <position position="54"/>
    </location>
</feature>
<reference evidence="4 5" key="1">
    <citation type="submission" date="2020-03" db="EMBL/GenBank/DDBJ databases">
        <title>Whole genome shotgun sequence of Phytohabitans flavus NBRC 107702.</title>
        <authorList>
            <person name="Komaki H."/>
            <person name="Tamura T."/>
        </authorList>
    </citation>
    <scope>NUCLEOTIDE SEQUENCE [LARGE SCALE GENOMIC DNA]</scope>
    <source>
        <strain evidence="4 5">NBRC 107702</strain>
    </source>
</reference>
<dbReference type="Gene3D" id="3.40.50.2300">
    <property type="match status" value="1"/>
</dbReference>
<dbReference type="AlphaFoldDB" id="A0A6F8XSM9"/>
<protein>
    <recommendedName>
        <fullName evidence="3">Response regulatory domain-containing protein</fullName>
    </recommendedName>
</protein>
<sequence>MSGERILLVEDDGSQAKPFSQMLEYRGYTVRWAQDIVSATRIAREFDPHLVIVDLLLVSTEAEADGFDVITTLRSASFATQAFGIMVWTSHFVNAKDEIRALRSGADEYLRKDAEFGLIEARLEALLRRIRQLRGS</sequence>
<dbReference type="KEGG" id="pfla:Pflav_032090"/>
<feature type="domain" description="Response regulatory" evidence="3">
    <location>
        <begin position="5"/>
        <end position="127"/>
    </location>
</feature>
<keyword evidence="1 2" id="KW-0597">Phosphoprotein</keyword>
<dbReference type="InterPro" id="IPR050595">
    <property type="entry name" value="Bact_response_regulator"/>
</dbReference>
<dbReference type="InterPro" id="IPR001789">
    <property type="entry name" value="Sig_transdc_resp-reg_receiver"/>
</dbReference>
<evidence type="ECO:0000259" key="3">
    <source>
        <dbReference type="PROSITE" id="PS50110"/>
    </source>
</evidence>
<dbReference type="PROSITE" id="PS50110">
    <property type="entry name" value="RESPONSE_REGULATORY"/>
    <property type="match status" value="1"/>
</dbReference>
<evidence type="ECO:0000313" key="4">
    <source>
        <dbReference type="EMBL" id="BCB76799.1"/>
    </source>
</evidence>
<evidence type="ECO:0000256" key="2">
    <source>
        <dbReference type="PROSITE-ProRule" id="PRU00169"/>
    </source>
</evidence>
<dbReference type="PANTHER" id="PTHR44591">
    <property type="entry name" value="STRESS RESPONSE REGULATOR PROTEIN 1"/>
    <property type="match status" value="1"/>
</dbReference>
<keyword evidence="5" id="KW-1185">Reference proteome</keyword>
<dbReference type="SUPFAM" id="SSF52172">
    <property type="entry name" value="CheY-like"/>
    <property type="match status" value="1"/>
</dbReference>
<dbReference type="RefSeq" id="WP_173036763.1">
    <property type="nucleotide sequence ID" value="NZ_AP022870.1"/>
</dbReference>
<dbReference type="EMBL" id="AP022870">
    <property type="protein sequence ID" value="BCB76799.1"/>
    <property type="molecule type" value="Genomic_DNA"/>
</dbReference>
<evidence type="ECO:0000313" key="5">
    <source>
        <dbReference type="Proteomes" id="UP000502508"/>
    </source>
</evidence>
<dbReference type="Proteomes" id="UP000502508">
    <property type="component" value="Chromosome"/>
</dbReference>
<dbReference type="InterPro" id="IPR011006">
    <property type="entry name" value="CheY-like_superfamily"/>
</dbReference>
<organism evidence="4 5">
    <name type="scientific">Phytohabitans flavus</name>
    <dbReference type="NCBI Taxonomy" id="1076124"/>
    <lineage>
        <taxon>Bacteria</taxon>
        <taxon>Bacillati</taxon>
        <taxon>Actinomycetota</taxon>
        <taxon>Actinomycetes</taxon>
        <taxon>Micromonosporales</taxon>
        <taxon>Micromonosporaceae</taxon>
    </lineage>
</organism>
<dbReference type="Pfam" id="PF00072">
    <property type="entry name" value="Response_reg"/>
    <property type="match status" value="1"/>
</dbReference>
<reference evidence="4 5" key="2">
    <citation type="submission" date="2020-03" db="EMBL/GenBank/DDBJ databases">
        <authorList>
            <person name="Ichikawa N."/>
            <person name="Kimura A."/>
            <person name="Kitahashi Y."/>
            <person name="Uohara A."/>
        </authorList>
    </citation>
    <scope>NUCLEOTIDE SEQUENCE [LARGE SCALE GENOMIC DNA]</scope>
    <source>
        <strain evidence="4 5">NBRC 107702</strain>
    </source>
</reference>
<dbReference type="GO" id="GO:0000160">
    <property type="term" value="P:phosphorelay signal transduction system"/>
    <property type="evidence" value="ECO:0007669"/>
    <property type="project" value="InterPro"/>
</dbReference>
<name>A0A6F8XSM9_9ACTN</name>
<accession>A0A6F8XSM9</accession>
<evidence type="ECO:0000256" key="1">
    <source>
        <dbReference type="ARBA" id="ARBA00022553"/>
    </source>
</evidence>
<dbReference type="PANTHER" id="PTHR44591:SF3">
    <property type="entry name" value="RESPONSE REGULATORY DOMAIN-CONTAINING PROTEIN"/>
    <property type="match status" value="1"/>
</dbReference>
<gene>
    <name evidence="4" type="ORF">Pflav_032090</name>
</gene>